<name>A0A0G2FQB5_PHACM</name>
<organism evidence="4 5">
    <name type="scientific">Phaeomoniella chlamydospora</name>
    <name type="common">Phaeoacremonium chlamydosporum</name>
    <dbReference type="NCBI Taxonomy" id="158046"/>
    <lineage>
        <taxon>Eukaryota</taxon>
        <taxon>Fungi</taxon>
        <taxon>Dikarya</taxon>
        <taxon>Ascomycota</taxon>
        <taxon>Pezizomycotina</taxon>
        <taxon>Eurotiomycetes</taxon>
        <taxon>Chaetothyriomycetidae</taxon>
        <taxon>Phaeomoniellales</taxon>
        <taxon>Phaeomoniellaceae</taxon>
        <taxon>Phaeomoniella</taxon>
    </lineage>
</organism>
<dbReference type="Proteomes" id="UP000053317">
    <property type="component" value="Unassembled WGS sequence"/>
</dbReference>
<protein>
    <submittedName>
        <fullName evidence="4">Putative family protein</fullName>
    </submittedName>
</protein>
<reference evidence="4 5" key="2">
    <citation type="submission" date="2015-05" db="EMBL/GenBank/DDBJ databases">
        <authorList>
            <person name="Morales-Cruz A."/>
            <person name="Amrine K.C."/>
            <person name="Cantu D."/>
        </authorList>
    </citation>
    <scope>NUCLEOTIDE SEQUENCE [LARGE SCALE GENOMIC DNA]</scope>
    <source>
        <strain evidence="4">UCRPC4</strain>
    </source>
</reference>
<dbReference type="InterPro" id="IPR045337">
    <property type="entry name" value="MmgE_PrpD_C"/>
</dbReference>
<evidence type="ECO:0000313" key="4">
    <source>
        <dbReference type="EMBL" id="KKY14138.1"/>
    </source>
</evidence>
<evidence type="ECO:0000259" key="3">
    <source>
        <dbReference type="Pfam" id="PF19305"/>
    </source>
</evidence>
<dbReference type="InterPro" id="IPR042188">
    <property type="entry name" value="MmgE/PrpD_sf_2"/>
</dbReference>
<dbReference type="InterPro" id="IPR045336">
    <property type="entry name" value="MmgE_PrpD_N"/>
</dbReference>
<dbReference type="SUPFAM" id="SSF103378">
    <property type="entry name" value="2-methylcitrate dehydratase PrpD"/>
    <property type="match status" value="1"/>
</dbReference>
<feature type="domain" description="MmgE/PrpD C-terminal" evidence="3">
    <location>
        <begin position="268"/>
        <end position="433"/>
    </location>
</feature>
<dbReference type="PANTHER" id="PTHR16943:SF8">
    <property type="entry name" value="2-METHYLCITRATE DEHYDRATASE"/>
    <property type="match status" value="1"/>
</dbReference>
<feature type="domain" description="MmgE/PrpD N-terminal" evidence="2">
    <location>
        <begin position="4"/>
        <end position="249"/>
    </location>
</feature>
<dbReference type="Gene3D" id="3.30.1330.120">
    <property type="entry name" value="2-methylcitrate dehydratase PrpD"/>
    <property type="match status" value="1"/>
</dbReference>
<comment type="similarity">
    <text evidence="1">Belongs to the PrpD family.</text>
</comment>
<dbReference type="GO" id="GO:0016829">
    <property type="term" value="F:lyase activity"/>
    <property type="evidence" value="ECO:0007669"/>
    <property type="project" value="InterPro"/>
</dbReference>
<dbReference type="InterPro" id="IPR042183">
    <property type="entry name" value="MmgE/PrpD_sf_1"/>
</dbReference>
<dbReference type="AlphaFoldDB" id="A0A0G2FQB5"/>
<dbReference type="InterPro" id="IPR005656">
    <property type="entry name" value="MmgE_PrpD"/>
</dbReference>
<dbReference type="OrthoDB" id="10267976at2759"/>
<proteinExistence type="inferred from homology"/>
<dbReference type="PANTHER" id="PTHR16943">
    <property type="entry name" value="2-METHYLCITRATE DEHYDRATASE-RELATED"/>
    <property type="match status" value="1"/>
</dbReference>
<keyword evidence="5" id="KW-1185">Reference proteome</keyword>
<dbReference type="Pfam" id="PF03972">
    <property type="entry name" value="MmgE_PrpD_N"/>
    <property type="match status" value="1"/>
</dbReference>
<dbReference type="Gene3D" id="1.10.4100.10">
    <property type="entry name" value="2-methylcitrate dehydratase PrpD"/>
    <property type="match status" value="1"/>
</dbReference>
<dbReference type="EMBL" id="LCWF01000236">
    <property type="protein sequence ID" value="KKY14138.1"/>
    <property type="molecule type" value="Genomic_DNA"/>
</dbReference>
<gene>
    <name evidence="4" type="ORF">UCRPC4_g06829</name>
</gene>
<comment type="caution">
    <text evidence="4">The sequence shown here is derived from an EMBL/GenBank/DDBJ whole genome shotgun (WGS) entry which is preliminary data.</text>
</comment>
<dbReference type="InterPro" id="IPR036148">
    <property type="entry name" value="MmgE/PrpD_sf"/>
</dbReference>
<evidence type="ECO:0000259" key="2">
    <source>
        <dbReference type="Pfam" id="PF03972"/>
    </source>
</evidence>
<dbReference type="Pfam" id="PF19305">
    <property type="entry name" value="MmgE_PrpD_C"/>
    <property type="match status" value="1"/>
</dbReference>
<accession>A0A0G2FQB5</accession>
<reference evidence="4 5" key="1">
    <citation type="submission" date="2015-05" db="EMBL/GenBank/DDBJ databases">
        <title>Distinctive expansion of gene families associated with plant cell wall degradation and secondary metabolism in the genomes of grapevine trunk pathogens.</title>
        <authorList>
            <person name="Lawrence D.P."/>
            <person name="Travadon R."/>
            <person name="Rolshausen P.E."/>
            <person name="Baumgartner K."/>
        </authorList>
    </citation>
    <scope>NUCLEOTIDE SEQUENCE [LARGE SCALE GENOMIC DNA]</scope>
    <source>
        <strain evidence="4">UCRPC4</strain>
    </source>
</reference>
<evidence type="ECO:0000256" key="1">
    <source>
        <dbReference type="ARBA" id="ARBA00006174"/>
    </source>
</evidence>
<evidence type="ECO:0000313" key="5">
    <source>
        <dbReference type="Proteomes" id="UP000053317"/>
    </source>
</evidence>
<sequence length="448" mass="47989">MATERLAKWAVDLSYSSLPDEVVQAAVRSFYNWAGCAIGGLSHPTTTIARHALAPFFGKPTSSILGDNGDENRTDASHAALINGIASHVHDYDDTHLETIIHPTGPVASALLAQSEAHGSVKTEDFILALVAGMEAECKVGLGVWPKHYDIGWHITSTTGSIGAAVAVGKLLKLQKESMQHAIGIASTQVTGLREMFGSDTKSFHVGRAAQNGLMAAILASKGYTASLQSLEAKRGWINVVSASNSMDEQISSLGQVWEIAKNAFKPFPCGIVVHPVIDACSQLHRDIVDRGLVASDIRSVHARVHPLVLELTGKKTPQDGLQAKFSVYHGGAIGLVLGKAGPAQYDDKVVLDDKITTIRDKITATANQSLGADEAEIIVEMRDGTKLTKHVRHAIGSLEVPMNNTQLEEKFIDQVSLVLGKEGAEKASKTCWAIQDFNTVTELVQRL</sequence>